<dbReference type="GO" id="GO:0051287">
    <property type="term" value="F:NAD binding"/>
    <property type="evidence" value="ECO:0007669"/>
    <property type="project" value="InterPro"/>
</dbReference>
<dbReference type="Pfam" id="PF00389">
    <property type="entry name" value="2-Hacid_dh"/>
    <property type="match status" value="1"/>
</dbReference>
<dbReference type="GO" id="GO:0016616">
    <property type="term" value="F:oxidoreductase activity, acting on the CH-OH group of donors, NAD or NADP as acceptor"/>
    <property type="evidence" value="ECO:0007669"/>
    <property type="project" value="InterPro"/>
</dbReference>
<dbReference type="InterPro" id="IPR006139">
    <property type="entry name" value="D-isomer_2_OHA_DH_cat_dom"/>
</dbReference>
<sequence>MENLLLLTDNSELNLSAYRNLGVHIFTEATIKPSDYASITIMFGWKPDISKKVLTATGSSLKWLQTFSAGVDYLPLAQLKAKHILVSNMSGVHAIPISQTILLYALYFARDLPRVLADAEQKHWTDQHNFGEVVTLDDLTWTIFGTGHIGSELARLLKSFHAKVIGVNRTGHSAANFDETYAQSDWRKAVADTDVIVNIMPLTKETAHFYDKTFFDFLKSAYLFVNVGRGGSVDTTALIEALHSDHLQHAALDVFEQEPLPISSPLWQMPNVLVTPHYSAQMPHLGRAWDKILLPNLEQFMKDGTVATNRVNMKNGY</sequence>
<keyword evidence="9" id="KW-1185">Reference proteome</keyword>
<dbReference type="InterPro" id="IPR036291">
    <property type="entry name" value="NAD(P)-bd_dom_sf"/>
</dbReference>
<dbReference type="Pfam" id="PF02826">
    <property type="entry name" value="2-Hacid_dh_C"/>
    <property type="match status" value="1"/>
</dbReference>
<dbReference type="Proteomes" id="UP001275867">
    <property type="component" value="Unassembled WGS sequence"/>
</dbReference>
<dbReference type="SUPFAM" id="SSF52283">
    <property type="entry name" value="Formate/glycerate dehydrogenase catalytic domain-like"/>
    <property type="match status" value="1"/>
</dbReference>
<evidence type="ECO:0000256" key="4">
    <source>
        <dbReference type="RuleBase" id="RU003719"/>
    </source>
</evidence>
<feature type="domain" description="D-isomer specific 2-hydroxyacid dehydrogenase NAD-binding" evidence="6">
    <location>
        <begin position="104"/>
        <end position="278"/>
    </location>
</feature>
<evidence type="ECO:0000313" key="8">
    <source>
        <dbReference type="EMBL" id="OAD64327.1"/>
    </source>
</evidence>
<dbReference type="SUPFAM" id="SSF51735">
    <property type="entry name" value="NAD(P)-binding Rossmann-fold domains"/>
    <property type="match status" value="1"/>
</dbReference>
<keyword evidence="3" id="KW-0520">NAD</keyword>
<proteinExistence type="inferred from homology"/>
<dbReference type="Proteomes" id="UP000077280">
    <property type="component" value="Unassembled WGS sequence"/>
</dbReference>
<accession>A0AAP5TA90</accession>
<evidence type="ECO:0000313" key="7">
    <source>
        <dbReference type="EMBL" id="MDV7694034.1"/>
    </source>
</evidence>
<dbReference type="EMBL" id="WERX01000009">
    <property type="protein sequence ID" value="MDV7694034.1"/>
    <property type="molecule type" value="Genomic_DNA"/>
</dbReference>
<organism evidence="7 10">
    <name type="scientific">Pediococcus parvulus</name>
    <dbReference type="NCBI Taxonomy" id="54062"/>
    <lineage>
        <taxon>Bacteria</taxon>
        <taxon>Bacillati</taxon>
        <taxon>Bacillota</taxon>
        <taxon>Bacilli</taxon>
        <taxon>Lactobacillales</taxon>
        <taxon>Lactobacillaceae</taxon>
        <taxon>Pediococcus</taxon>
    </lineage>
</organism>
<dbReference type="Gene3D" id="3.40.50.720">
    <property type="entry name" value="NAD(P)-binding Rossmann-like Domain"/>
    <property type="match status" value="2"/>
</dbReference>
<evidence type="ECO:0000313" key="10">
    <source>
        <dbReference type="Proteomes" id="UP001275867"/>
    </source>
</evidence>
<dbReference type="AlphaFoldDB" id="A0AAP5TA90"/>
<dbReference type="PANTHER" id="PTHR43333:SF1">
    <property type="entry name" value="D-ISOMER SPECIFIC 2-HYDROXYACID DEHYDROGENASE NAD-BINDING DOMAIN-CONTAINING PROTEIN"/>
    <property type="match status" value="1"/>
</dbReference>
<dbReference type="EMBL" id="LXND01000037">
    <property type="protein sequence ID" value="OAD64327.1"/>
    <property type="molecule type" value="Genomic_DNA"/>
</dbReference>
<feature type="domain" description="D-isomer specific 2-hydroxyacid dehydrogenase catalytic" evidence="5">
    <location>
        <begin position="46"/>
        <end position="97"/>
    </location>
</feature>
<evidence type="ECO:0000259" key="5">
    <source>
        <dbReference type="Pfam" id="PF00389"/>
    </source>
</evidence>
<dbReference type="InterPro" id="IPR006140">
    <property type="entry name" value="D-isomer_DH_NAD-bd"/>
</dbReference>
<gene>
    <name evidence="8" type="ORF">A7K95_05600</name>
    <name evidence="7" type="ORF">GA842_03875</name>
</gene>
<evidence type="ECO:0000313" key="9">
    <source>
        <dbReference type="Proteomes" id="UP000077280"/>
    </source>
</evidence>
<evidence type="ECO:0000256" key="1">
    <source>
        <dbReference type="ARBA" id="ARBA00005854"/>
    </source>
</evidence>
<keyword evidence="2 4" id="KW-0560">Oxidoreductase</keyword>
<evidence type="ECO:0000256" key="2">
    <source>
        <dbReference type="ARBA" id="ARBA00023002"/>
    </source>
</evidence>
<comment type="caution">
    <text evidence="7">The sequence shown here is derived from an EMBL/GenBank/DDBJ whole genome shotgun (WGS) entry which is preliminary data.</text>
</comment>
<comment type="similarity">
    <text evidence="1 4">Belongs to the D-isomer specific 2-hydroxyacid dehydrogenase family.</text>
</comment>
<reference evidence="8 9" key="1">
    <citation type="submission" date="2016-05" db="EMBL/GenBank/DDBJ databases">
        <title>Draft genome sequence of Pediococcus parvulus 2.6, a probiotic beta-glucan producer strain.</title>
        <authorList>
            <person name="Mohedano M.L."/>
            <person name="Perez-Ramos A."/>
            <person name="Duenas M.T."/>
            <person name="Lamontanara A."/>
            <person name="Orru L."/>
            <person name="Spano G."/>
            <person name="Capozzi V."/>
            <person name="Lopez P."/>
        </authorList>
    </citation>
    <scope>NUCLEOTIDE SEQUENCE [LARGE SCALE GENOMIC DNA]</scope>
    <source>
        <strain evidence="8 9">2.6</strain>
    </source>
</reference>
<reference evidence="7" key="2">
    <citation type="submission" date="2019-10" db="EMBL/GenBank/DDBJ databases">
        <title>Malate fermentation in French cider.</title>
        <authorList>
            <person name="Cousin F.J."/>
            <person name="Medina Fernandez S."/>
            <person name="Misery B."/>
            <person name="Laplace J.-M."/>
            <person name="Cretenet M."/>
        </authorList>
    </citation>
    <scope>NUCLEOTIDE SEQUENCE</scope>
    <source>
        <strain evidence="7">UCMA15901</strain>
    </source>
</reference>
<name>A0AAP5TA90_9LACO</name>
<dbReference type="PANTHER" id="PTHR43333">
    <property type="entry name" value="2-HACID_DH_C DOMAIN-CONTAINING PROTEIN"/>
    <property type="match status" value="1"/>
</dbReference>
<evidence type="ECO:0000259" key="6">
    <source>
        <dbReference type="Pfam" id="PF02826"/>
    </source>
</evidence>
<dbReference type="RefSeq" id="WP_068805977.1">
    <property type="nucleotide sequence ID" value="NZ_LXND01000037.1"/>
</dbReference>
<evidence type="ECO:0000256" key="3">
    <source>
        <dbReference type="ARBA" id="ARBA00023027"/>
    </source>
</evidence>
<protein>
    <submittedName>
        <fullName evidence="7">3-phosphoglycerate dehydrogenase</fullName>
    </submittedName>
</protein>